<protein>
    <submittedName>
        <fullName evidence="6">Gluconolactonase</fullName>
    </submittedName>
</protein>
<dbReference type="PANTHER" id="PTHR47572:SF4">
    <property type="entry name" value="LACTONASE DRP35"/>
    <property type="match status" value="1"/>
</dbReference>
<feature type="binding site" evidence="4">
    <location>
        <position position="184"/>
    </location>
    <ligand>
        <name>a divalent metal cation</name>
        <dbReference type="ChEBI" id="CHEBI:60240"/>
    </ligand>
</feature>
<sequence>MTIKLKIKQQIAKYLPGNCLQATTQSFKTLFPKNFRVTCIASGLKFTEGPLWSADSQCLLFSDIPANRIYKFADGQLTVFREPSGNANGLTRDRQRRLITCEEGSRRLTRTELDGTITVLCDRFGNQKLNSPNDVIVKQDGSIYFTDPPYGIQPEQQEQPVQGVYYLSIDGMLKLVVQDFIAPNGLALSPDERTLYIDDSSERCHIRAFDVQADGSLTGDRVFCAMSTPGVSGNPDGMKVDQAGHLYATGPGGVWVFEPDGTHLGTIVFPEQPSNCAWGDADWCSLYVTACSSVYRIRVNIPGIPVP</sequence>
<keyword evidence="4" id="KW-0479">Metal-binding</keyword>
<dbReference type="GO" id="GO:0046872">
    <property type="term" value="F:metal ion binding"/>
    <property type="evidence" value="ECO:0007669"/>
    <property type="project" value="UniProtKB-KW"/>
</dbReference>
<organism evidence="6 7">
    <name type="scientific">Leptolyngbya boryana NIES-2135</name>
    <dbReference type="NCBI Taxonomy" id="1973484"/>
    <lineage>
        <taxon>Bacteria</taxon>
        <taxon>Bacillati</taxon>
        <taxon>Cyanobacteriota</taxon>
        <taxon>Cyanophyceae</taxon>
        <taxon>Leptolyngbyales</taxon>
        <taxon>Leptolyngbyaceae</taxon>
        <taxon>Leptolyngbya group</taxon>
        <taxon>Leptolyngbya</taxon>
    </lineage>
</organism>
<dbReference type="InterPro" id="IPR051262">
    <property type="entry name" value="SMP-30/CGR1_Lactonase"/>
</dbReference>
<gene>
    <name evidence="6" type="ORF">NIES2135_43940</name>
</gene>
<keyword evidence="7" id="KW-1185">Reference proteome</keyword>
<evidence type="ECO:0000256" key="4">
    <source>
        <dbReference type="PIRSR" id="PIRSR605511-2"/>
    </source>
</evidence>
<reference evidence="6 7" key="1">
    <citation type="submission" date="2017-06" db="EMBL/GenBank/DDBJ databases">
        <title>Genome sequencing of cyanobaciteial culture collection at National Institute for Environmental Studies (NIES).</title>
        <authorList>
            <person name="Hirose Y."/>
            <person name="Shimura Y."/>
            <person name="Fujisawa T."/>
            <person name="Nakamura Y."/>
            <person name="Kawachi M."/>
        </authorList>
    </citation>
    <scope>NUCLEOTIDE SEQUENCE [LARGE SCALE GENOMIC DNA]</scope>
    <source>
        <strain evidence="6 7">NIES-2135</strain>
    </source>
</reference>
<feature type="domain" description="SMP-30/Gluconolactonase/LRE-like region" evidence="5">
    <location>
        <begin position="46"/>
        <end position="291"/>
    </location>
</feature>
<evidence type="ECO:0000256" key="2">
    <source>
        <dbReference type="ARBA" id="ARBA00022801"/>
    </source>
</evidence>
<dbReference type="Proteomes" id="UP000217895">
    <property type="component" value="Chromosome"/>
</dbReference>
<feature type="binding site" evidence="4">
    <location>
        <position position="48"/>
    </location>
    <ligand>
        <name>a divalent metal cation</name>
        <dbReference type="ChEBI" id="CHEBI:60240"/>
    </ligand>
</feature>
<keyword evidence="2" id="KW-0378">Hydrolase</keyword>
<name>A0A1Z4JLL8_LEPBY</name>
<dbReference type="Pfam" id="PF08450">
    <property type="entry name" value="SGL"/>
    <property type="match status" value="1"/>
</dbReference>
<dbReference type="PANTHER" id="PTHR47572">
    <property type="entry name" value="LIPOPROTEIN-RELATED"/>
    <property type="match status" value="1"/>
</dbReference>
<dbReference type="EMBL" id="AP018203">
    <property type="protein sequence ID" value="BAY57528.1"/>
    <property type="molecule type" value="Genomic_DNA"/>
</dbReference>
<evidence type="ECO:0000256" key="1">
    <source>
        <dbReference type="ARBA" id="ARBA00008853"/>
    </source>
</evidence>
<feature type="active site" description="Proton donor/acceptor" evidence="3">
    <location>
        <position position="236"/>
    </location>
</feature>
<comment type="similarity">
    <text evidence="1">Belongs to the SMP-30/CGR1 family.</text>
</comment>
<evidence type="ECO:0000313" key="7">
    <source>
        <dbReference type="Proteomes" id="UP000217895"/>
    </source>
</evidence>
<proteinExistence type="inferred from homology"/>
<dbReference type="InterPro" id="IPR013658">
    <property type="entry name" value="SGL"/>
</dbReference>
<accession>A0A1Z4JLL8</accession>
<dbReference type="InterPro" id="IPR005511">
    <property type="entry name" value="SMP-30"/>
</dbReference>
<evidence type="ECO:0000256" key="3">
    <source>
        <dbReference type="PIRSR" id="PIRSR605511-1"/>
    </source>
</evidence>
<dbReference type="PRINTS" id="PR01790">
    <property type="entry name" value="SMP30FAMILY"/>
</dbReference>
<dbReference type="GO" id="GO:0016787">
    <property type="term" value="F:hydrolase activity"/>
    <property type="evidence" value="ECO:0007669"/>
    <property type="project" value="UniProtKB-KW"/>
</dbReference>
<dbReference type="Gene3D" id="2.120.10.30">
    <property type="entry name" value="TolB, C-terminal domain"/>
    <property type="match status" value="1"/>
</dbReference>
<feature type="binding site" evidence="4">
    <location>
        <position position="236"/>
    </location>
    <ligand>
        <name>a divalent metal cation</name>
        <dbReference type="ChEBI" id="CHEBI:60240"/>
    </ligand>
</feature>
<keyword evidence="4" id="KW-0862">Zinc</keyword>
<dbReference type="InterPro" id="IPR011042">
    <property type="entry name" value="6-blade_b-propeller_TolB-like"/>
</dbReference>
<evidence type="ECO:0000313" key="6">
    <source>
        <dbReference type="EMBL" id="BAY57528.1"/>
    </source>
</evidence>
<dbReference type="SUPFAM" id="SSF63829">
    <property type="entry name" value="Calcium-dependent phosphotriesterase"/>
    <property type="match status" value="1"/>
</dbReference>
<feature type="binding site" evidence="4">
    <location>
        <position position="133"/>
    </location>
    <ligand>
        <name>substrate</name>
    </ligand>
</feature>
<comment type="cofactor">
    <cofactor evidence="4">
        <name>Zn(2+)</name>
        <dbReference type="ChEBI" id="CHEBI:29105"/>
    </cofactor>
    <text evidence="4">Binds 1 divalent metal cation per subunit.</text>
</comment>
<dbReference type="AlphaFoldDB" id="A0A1Z4JLL8"/>
<evidence type="ECO:0000259" key="5">
    <source>
        <dbReference type="Pfam" id="PF08450"/>
    </source>
</evidence>